<reference evidence="3" key="1">
    <citation type="submission" date="2011-02" db="EMBL/GenBank/DDBJ databases">
        <title>The complete sequence of chromosome of Deinococcus proteolyticus DSM 20540.</title>
        <authorList>
            <consortium name="US DOE Joint Genome Institute (JGI-PGF)"/>
            <person name="Lucas S."/>
            <person name="Copeland A."/>
            <person name="Lapidus A."/>
            <person name="Bruce D."/>
            <person name="Goodwin L."/>
            <person name="Pitluck S."/>
            <person name="Kyrpides N."/>
            <person name="Mavromatis K."/>
            <person name="Pagani I."/>
            <person name="Ivanova N."/>
            <person name="Ovchinnikova G."/>
            <person name="Zeytun A."/>
            <person name="Detter J.C."/>
            <person name="Han C."/>
            <person name="Land M."/>
            <person name="Hauser L."/>
            <person name="Markowitz V."/>
            <person name="Cheng J.-F."/>
            <person name="Hugenholtz P."/>
            <person name="Woyke T."/>
            <person name="Wu D."/>
            <person name="Pukall R."/>
            <person name="Steenblock K."/>
            <person name="Brambilla E."/>
            <person name="Klenk H.-P."/>
            <person name="Eisen J.A."/>
        </authorList>
    </citation>
    <scope>NUCLEOTIDE SEQUENCE [LARGE SCALE GENOMIC DNA]</scope>
    <source>
        <strain evidence="3">ATCC 35074 / DSM 20540 / JCM 6276 / NBRC 101906 / NCIMB 13154 / VKM Ac-1939 / CCM 2703 / MRP</strain>
    </source>
</reference>
<feature type="compositionally biased region" description="Basic and acidic residues" evidence="1">
    <location>
        <begin position="66"/>
        <end position="75"/>
    </location>
</feature>
<accession>F0RK84</accession>
<dbReference type="Proteomes" id="UP000007718">
    <property type="component" value="Chromosome"/>
</dbReference>
<dbReference type="HOGENOM" id="CLU_173134_0_0_0"/>
<dbReference type="EMBL" id="CP002536">
    <property type="protein sequence ID" value="ADY25643.1"/>
    <property type="molecule type" value="Genomic_DNA"/>
</dbReference>
<evidence type="ECO:0000313" key="2">
    <source>
        <dbReference type="EMBL" id="ADY25643.1"/>
    </source>
</evidence>
<dbReference type="OrthoDB" id="71421at2"/>
<feature type="compositionally biased region" description="Basic and acidic residues" evidence="1">
    <location>
        <begin position="44"/>
        <end position="57"/>
    </location>
</feature>
<proteinExistence type="predicted"/>
<evidence type="ECO:0000313" key="3">
    <source>
        <dbReference type="Proteomes" id="UP000007718"/>
    </source>
</evidence>
<gene>
    <name evidence="2" type="ordered locus">Deipr_0475</name>
</gene>
<feature type="region of interest" description="Disordered" evidence="1">
    <location>
        <begin position="44"/>
        <end position="82"/>
    </location>
</feature>
<dbReference type="RefSeq" id="WP_013614252.1">
    <property type="nucleotide sequence ID" value="NC_015161.1"/>
</dbReference>
<name>F0RK84_DEIPM</name>
<organism evidence="2 3">
    <name type="scientific">Deinococcus proteolyticus (strain ATCC 35074 / DSM 20540 / JCM 6276 / NBRC 101906 / NCIMB 13154 / VKM Ac-1939 / CCM 2703 / MRP)</name>
    <dbReference type="NCBI Taxonomy" id="693977"/>
    <lineage>
        <taxon>Bacteria</taxon>
        <taxon>Thermotogati</taxon>
        <taxon>Deinococcota</taxon>
        <taxon>Deinococci</taxon>
        <taxon>Deinococcales</taxon>
        <taxon>Deinococcaceae</taxon>
        <taxon>Deinococcus</taxon>
    </lineage>
</organism>
<dbReference type="KEGG" id="dpt:Deipr_0475"/>
<protein>
    <submittedName>
        <fullName evidence="2">Uncharacterized protein</fullName>
    </submittedName>
</protein>
<reference evidence="2 3" key="2">
    <citation type="journal article" date="2012" name="Stand. Genomic Sci.">
        <title>Complete genome sequence of the orange-red pigmented, radioresistant Deinococcus proteolyticus type strain (MRP(T)).</title>
        <authorList>
            <person name="Copeland A."/>
            <person name="Zeytun A."/>
            <person name="Yassawong M."/>
            <person name="Nolan M."/>
            <person name="Lucas S."/>
            <person name="Hammon N."/>
            <person name="Deshpande S."/>
            <person name="Cheng J.F."/>
            <person name="Han C."/>
            <person name="Tapia R."/>
            <person name="Goodwin L.A."/>
            <person name="Pitluck S."/>
            <person name="Mavromatis K."/>
            <person name="Liolios K."/>
            <person name="Pagani I."/>
            <person name="Ivanova N."/>
            <person name="Mikhailova N."/>
            <person name="Pati A."/>
            <person name="Chen A."/>
            <person name="Palaniappan K."/>
            <person name="Land M."/>
            <person name="Hauser L."/>
            <person name="Jeffries C.D."/>
            <person name="Brambilla E.M."/>
            <person name="Rohde M."/>
            <person name="Sikorski J."/>
            <person name="Pukall R."/>
            <person name="Goker M."/>
            <person name="Detter J.C."/>
            <person name="Woyke T."/>
            <person name="Bristow J."/>
            <person name="Eisen J.A."/>
            <person name="Markowitz V."/>
            <person name="Hugenholtz P."/>
            <person name="Kyrpides N.C."/>
            <person name="Klenk H.P."/>
            <person name="Lapidus A."/>
        </authorList>
    </citation>
    <scope>NUCLEOTIDE SEQUENCE [LARGE SCALE GENOMIC DNA]</scope>
    <source>
        <strain evidence="3">ATCC 35074 / DSM 20540 / JCM 6276 / NBRC 101906 / NCIMB 13154 / VKM Ac-1939 / CCM 2703 / MRP</strain>
    </source>
</reference>
<dbReference type="AlphaFoldDB" id="F0RK84"/>
<sequence length="82" mass="8576">MSEDKNVLENLADAAAAKINEGVDRASAAGHNVASRDGNLLDNAADKLHEGADRARAEANNVDARSSFDKAKDQISDALNGK</sequence>
<dbReference type="STRING" id="693977.Deipr_0475"/>
<keyword evidence="3" id="KW-1185">Reference proteome</keyword>
<evidence type="ECO:0000256" key="1">
    <source>
        <dbReference type="SAM" id="MobiDB-lite"/>
    </source>
</evidence>